<reference evidence="9" key="1">
    <citation type="submission" date="2021-01" db="EMBL/GenBank/DDBJ databases">
        <title>Genome public.</title>
        <authorList>
            <person name="Liu C."/>
            <person name="Sun Q."/>
        </authorList>
    </citation>
    <scope>NUCLEOTIDE SEQUENCE [LARGE SCALE GENOMIC DNA]</scope>
    <source>
        <strain evidence="9">YIM B02556</strain>
    </source>
</reference>
<keyword evidence="4 6" id="KW-0472">Membrane</keyword>
<dbReference type="PANTHER" id="PTHR23508">
    <property type="entry name" value="CARBOXYLIC ACID TRANSPORTER PROTEIN HOMOLOG"/>
    <property type="match status" value="1"/>
</dbReference>
<feature type="transmembrane region" description="Helical" evidence="6">
    <location>
        <begin position="108"/>
        <end position="129"/>
    </location>
</feature>
<evidence type="ECO:0000313" key="8">
    <source>
        <dbReference type="EMBL" id="MBK1839164.1"/>
    </source>
</evidence>
<evidence type="ECO:0000259" key="7">
    <source>
        <dbReference type="PROSITE" id="PS50850"/>
    </source>
</evidence>
<comment type="subcellular location">
    <subcellularLocation>
        <location evidence="1">Membrane</location>
        <topology evidence="1">Multi-pass membrane protein</topology>
    </subcellularLocation>
</comment>
<sequence length="457" mass="48494">MPESSANTYTSFQRTAIIVSCMLGFALDLYDVLIMPYLMPSIQHSLSISLTEVASITSCTLFGSVVGGALFGWLGDRMGRKASLQFTLGLFAVGSVASAFAWDYWSLAILRFIVGIGLGGEWGAGMVLFNETWNPRRRGLGSALIQGSAVVASSCASIVGIWAIARFGQDMGWRVGLLTGGAPLILMIFIRFWMPESKAWIEFDRKRRSGEVPAAVRTANPLATLFRGRLAWVTTVSLVWLIGYMFCYYSIIVFMPTLMLKVLATPPEAVQVTMVVASVVGGVSYIVMGWCNDRFGRRFGAVVPCLAWLGSLGLLYAANGTHYAGSLLSWPLLWIAVLFAVGNSALGVVGAWLSELYPINVRATAVSTIYMAGRAAGSLAPVFVPVAASALGGQLADGMLIALPAAVLFLIASLILPETRGRSLDADAADADLAGAPGGIPDAGGRGDRIATKSQHA</sequence>
<feature type="transmembrane region" description="Helical" evidence="6">
    <location>
        <begin position="330"/>
        <end position="353"/>
    </location>
</feature>
<feature type="region of interest" description="Disordered" evidence="5">
    <location>
        <begin position="437"/>
        <end position="457"/>
    </location>
</feature>
<dbReference type="Pfam" id="PF07690">
    <property type="entry name" value="MFS_1"/>
    <property type="match status" value="1"/>
</dbReference>
<evidence type="ECO:0000256" key="1">
    <source>
        <dbReference type="ARBA" id="ARBA00004141"/>
    </source>
</evidence>
<feature type="transmembrane region" description="Helical" evidence="6">
    <location>
        <begin position="171"/>
        <end position="193"/>
    </location>
</feature>
<dbReference type="PROSITE" id="PS50850">
    <property type="entry name" value="MFS"/>
    <property type="match status" value="1"/>
</dbReference>
<dbReference type="Proteomes" id="UP000652760">
    <property type="component" value="Unassembled WGS sequence"/>
</dbReference>
<dbReference type="PANTHER" id="PTHR23508:SF10">
    <property type="entry name" value="CARBOXYLIC ACID TRANSPORTER PROTEIN HOMOLOG"/>
    <property type="match status" value="1"/>
</dbReference>
<keyword evidence="3 6" id="KW-1133">Transmembrane helix</keyword>
<accession>A0ABS1F6Z2</accession>
<evidence type="ECO:0000313" key="9">
    <source>
        <dbReference type="Proteomes" id="UP000652760"/>
    </source>
</evidence>
<feature type="transmembrane region" description="Helical" evidence="6">
    <location>
        <begin position="12"/>
        <end position="33"/>
    </location>
</feature>
<dbReference type="EMBL" id="JAENHM010000051">
    <property type="protein sequence ID" value="MBK1839164.1"/>
    <property type="molecule type" value="Genomic_DNA"/>
</dbReference>
<dbReference type="PROSITE" id="PS00217">
    <property type="entry name" value="SUGAR_TRANSPORT_2"/>
    <property type="match status" value="1"/>
</dbReference>
<feature type="transmembrane region" description="Helical" evidence="6">
    <location>
        <begin position="230"/>
        <end position="257"/>
    </location>
</feature>
<evidence type="ECO:0000256" key="4">
    <source>
        <dbReference type="ARBA" id="ARBA00023136"/>
    </source>
</evidence>
<dbReference type="InterPro" id="IPR011701">
    <property type="entry name" value="MFS"/>
</dbReference>
<dbReference type="Gene3D" id="1.20.1250.20">
    <property type="entry name" value="MFS general substrate transporter like domains"/>
    <property type="match status" value="1"/>
</dbReference>
<feature type="transmembrane region" description="Helical" evidence="6">
    <location>
        <begin position="141"/>
        <end position="165"/>
    </location>
</feature>
<feature type="transmembrane region" description="Helical" evidence="6">
    <location>
        <begin position="269"/>
        <end position="287"/>
    </location>
</feature>
<evidence type="ECO:0000256" key="2">
    <source>
        <dbReference type="ARBA" id="ARBA00022692"/>
    </source>
</evidence>
<gene>
    <name evidence="8" type="ORF">JHL17_17270</name>
</gene>
<organism evidence="8 9">
    <name type="scientific">Azospirillum endophyticum</name>
    <dbReference type="NCBI Taxonomy" id="2800326"/>
    <lineage>
        <taxon>Bacteria</taxon>
        <taxon>Pseudomonadati</taxon>
        <taxon>Pseudomonadota</taxon>
        <taxon>Alphaproteobacteria</taxon>
        <taxon>Rhodospirillales</taxon>
        <taxon>Azospirillaceae</taxon>
        <taxon>Azospirillum</taxon>
    </lineage>
</organism>
<feature type="transmembrane region" description="Helical" evidence="6">
    <location>
        <begin position="299"/>
        <end position="318"/>
    </location>
</feature>
<dbReference type="InterPro" id="IPR020846">
    <property type="entry name" value="MFS_dom"/>
</dbReference>
<feature type="transmembrane region" description="Helical" evidence="6">
    <location>
        <begin position="53"/>
        <end position="74"/>
    </location>
</feature>
<comment type="caution">
    <text evidence="8">The sequence shown here is derived from an EMBL/GenBank/DDBJ whole genome shotgun (WGS) entry which is preliminary data.</text>
</comment>
<protein>
    <submittedName>
        <fullName evidence="8">MFS transporter</fullName>
    </submittedName>
</protein>
<keyword evidence="2 6" id="KW-0812">Transmembrane</keyword>
<proteinExistence type="predicted"/>
<dbReference type="RefSeq" id="WP_200194857.1">
    <property type="nucleotide sequence ID" value="NZ_JAENHM010000051.1"/>
</dbReference>
<keyword evidence="9" id="KW-1185">Reference proteome</keyword>
<name>A0ABS1F6Z2_9PROT</name>
<feature type="transmembrane region" description="Helical" evidence="6">
    <location>
        <begin position="398"/>
        <end position="416"/>
    </location>
</feature>
<evidence type="ECO:0000256" key="6">
    <source>
        <dbReference type="SAM" id="Phobius"/>
    </source>
</evidence>
<dbReference type="SUPFAM" id="SSF103473">
    <property type="entry name" value="MFS general substrate transporter"/>
    <property type="match status" value="1"/>
</dbReference>
<dbReference type="InterPro" id="IPR036259">
    <property type="entry name" value="MFS_trans_sf"/>
</dbReference>
<feature type="domain" description="Major facilitator superfamily (MFS) profile" evidence="7">
    <location>
        <begin position="17"/>
        <end position="420"/>
    </location>
</feature>
<dbReference type="InterPro" id="IPR005829">
    <property type="entry name" value="Sugar_transporter_CS"/>
</dbReference>
<feature type="transmembrane region" description="Helical" evidence="6">
    <location>
        <begin position="86"/>
        <end position="102"/>
    </location>
</feature>
<feature type="transmembrane region" description="Helical" evidence="6">
    <location>
        <begin position="365"/>
        <end position="386"/>
    </location>
</feature>
<evidence type="ECO:0000256" key="5">
    <source>
        <dbReference type="SAM" id="MobiDB-lite"/>
    </source>
</evidence>
<evidence type="ECO:0000256" key="3">
    <source>
        <dbReference type="ARBA" id="ARBA00022989"/>
    </source>
</evidence>